<evidence type="ECO:0000313" key="2">
    <source>
        <dbReference type="EMBL" id="QUS37998.1"/>
    </source>
</evidence>
<keyword evidence="3" id="KW-1185">Reference proteome</keyword>
<protein>
    <recommendedName>
        <fullName evidence="1">DUF6894 domain-containing protein</fullName>
    </recommendedName>
</protein>
<sequence length="74" mass="8529">MPRFFFDLVDGKNVSDETGQELRNEGAAKHVAEKLARDIYKIRPELRGNHFAIKVRNADGEEVHRAQLTAEMYQ</sequence>
<dbReference type="Proteomes" id="UP000682843">
    <property type="component" value="Chromosome"/>
</dbReference>
<dbReference type="Pfam" id="PF21834">
    <property type="entry name" value="DUF6894"/>
    <property type="match status" value="1"/>
</dbReference>
<dbReference type="RefSeq" id="WP_211911527.1">
    <property type="nucleotide sequence ID" value="NZ_CP036498.1"/>
</dbReference>
<name>A0ABX8A676_9BRAD</name>
<evidence type="ECO:0000313" key="3">
    <source>
        <dbReference type="Proteomes" id="UP000682843"/>
    </source>
</evidence>
<proteinExistence type="predicted"/>
<reference evidence="2 3" key="1">
    <citation type="submission" date="2019-02" db="EMBL/GenBank/DDBJ databases">
        <title>Emended description of the genus Rhodopseudomonas and description of Rhodopseudomonas albus sp. nov., a non-phototrophic, heavy-metal-tolerant bacterium isolated from garden soil.</title>
        <authorList>
            <person name="Bao Z."/>
            <person name="Cao W.W."/>
            <person name="Sato Y."/>
            <person name="Nishizawa T."/>
            <person name="Zhao J."/>
            <person name="Guo Y."/>
            <person name="Ohta H."/>
        </authorList>
    </citation>
    <scope>NUCLEOTIDE SEQUENCE [LARGE SCALE GENOMIC DNA]</scope>
    <source>
        <strain evidence="2 3">SK50-23</strain>
    </source>
</reference>
<organism evidence="2 3">
    <name type="scientific">Tardiphaga alba</name>
    <dbReference type="NCBI Taxonomy" id="340268"/>
    <lineage>
        <taxon>Bacteria</taxon>
        <taxon>Pseudomonadati</taxon>
        <taxon>Pseudomonadota</taxon>
        <taxon>Alphaproteobacteria</taxon>
        <taxon>Hyphomicrobiales</taxon>
        <taxon>Nitrobacteraceae</taxon>
        <taxon>Tardiphaga</taxon>
    </lineage>
</organism>
<gene>
    <name evidence="2" type="ORF">RPMA_03325</name>
</gene>
<evidence type="ECO:0000259" key="1">
    <source>
        <dbReference type="Pfam" id="PF21834"/>
    </source>
</evidence>
<dbReference type="EMBL" id="CP036498">
    <property type="protein sequence ID" value="QUS37998.1"/>
    <property type="molecule type" value="Genomic_DNA"/>
</dbReference>
<dbReference type="InterPro" id="IPR054189">
    <property type="entry name" value="DUF6894"/>
</dbReference>
<accession>A0ABX8A676</accession>
<feature type="domain" description="DUF6894" evidence="1">
    <location>
        <begin position="3"/>
        <end position="69"/>
    </location>
</feature>